<name>A0A7I8E0V5_9FIRM</name>
<reference evidence="2" key="1">
    <citation type="submission" date="2020-09" db="EMBL/GenBank/DDBJ databases">
        <title>Complete genome sequencing of Faecalibacillus intestinalis strain 14EGH31.</title>
        <authorList>
            <person name="Sakamoto M."/>
            <person name="Murakami T."/>
            <person name="Mori H."/>
        </authorList>
    </citation>
    <scope>NUCLEOTIDE SEQUENCE [LARGE SCALE GENOMIC DNA]</scope>
    <source>
        <strain evidence="2">14EGH31</strain>
    </source>
</reference>
<dbReference type="AlphaFoldDB" id="A0A7I8E0V5"/>
<sequence length="32" mass="3737">MGHILWVEPVFKEMIWGGNQLKEKYGYAIPSD</sequence>
<dbReference type="KEGG" id="fit:Fi14EGH31_16380"/>
<proteinExistence type="predicted"/>
<evidence type="ECO:0008006" key="3">
    <source>
        <dbReference type="Google" id="ProtNLM"/>
    </source>
</evidence>
<accession>A0A7I8E0V5</accession>
<dbReference type="Proteomes" id="UP000593842">
    <property type="component" value="Chromosome"/>
</dbReference>
<dbReference type="EMBL" id="AP024085">
    <property type="protein sequence ID" value="BCL57926.1"/>
    <property type="molecule type" value="Genomic_DNA"/>
</dbReference>
<evidence type="ECO:0000313" key="2">
    <source>
        <dbReference type="Proteomes" id="UP000593842"/>
    </source>
</evidence>
<protein>
    <recommendedName>
        <fullName evidence="3">Mannose-6-phosphate isomerase</fullName>
    </recommendedName>
</protein>
<gene>
    <name evidence="1" type="ORF">Fi14EGH31_16380</name>
</gene>
<evidence type="ECO:0000313" key="1">
    <source>
        <dbReference type="EMBL" id="BCL57926.1"/>
    </source>
</evidence>
<organism evidence="1 2">
    <name type="scientific">Faecalibacillus intestinalis</name>
    <dbReference type="NCBI Taxonomy" id="1982626"/>
    <lineage>
        <taxon>Bacteria</taxon>
        <taxon>Bacillati</taxon>
        <taxon>Bacillota</taxon>
        <taxon>Erysipelotrichia</taxon>
        <taxon>Erysipelotrichales</taxon>
        <taxon>Coprobacillaceae</taxon>
        <taxon>Faecalibacillus</taxon>
    </lineage>
</organism>